<feature type="compositionally biased region" description="Low complexity" evidence="1">
    <location>
        <begin position="77"/>
        <end position="91"/>
    </location>
</feature>
<dbReference type="VEuPathDB" id="CryptoDB:Cvel_13035"/>
<reference evidence="2" key="1">
    <citation type="submission" date="2014-11" db="EMBL/GenBank/DDBJ databases">
        <authorList>
            <person name="Otto D Thomas"/>
            <person name="Naeem Raeece"/>
        </authorList>
    </citation>
    <scope>NUCLEOTIDE SEQUENCE</scope>
</reference>
<evidence type="ECO:0000313" key="2">
    <source>
        <dbReference type="EMBL" id="CEM54770.1"/>
    </source>
</evidence>
<feature type="region of interest" description="Disordered" evidence="1">
    <location>
        <begin position="1"/>
        <end position="49"/>
    </location>
</feature>
<feature type="region of interest" description="Disordered" evidence="1">
    <location>
        <begin position="70"/>
        <end position="101"/>
    </location>
</feature>
<accession>A0A0G4IC32</accession>
<evidence type="ECO:0000256" key="1">
    <source>
        <dbReference type="SAM" id="MobiDB-lite"/>
    </source>
</evidence>
<sequence length="101" mass="9311">MGGENVGSGVLMDGNAGGVQLGPASGSDSGQDGGGDHRGRGGQFVVGDGSGVARGGWSLGAGLGALGLGGGGGVGRDGLLPQQQQQSPPQSFGYGGEGGGS</sequence>
<proteinExistence type="predicted"/>
<organism evidence="2">
    <name type="scientific">Chromera velia CCMP2878</name>
    <dbReference type="NCBI Taxonomy" id="1169474"/>
    <lineage>
        <taxon>Eukaryota</taxon>
        <taxon>Sar</taxon>
        <taxon>Alveolata</taxon>
        <taxon>Colpodellida</taxon>
        <taxon>Chromeraceae</taxon>
        <taxon>Chromera</taxon>
    </lineage>
</organism>
<dbReference type="AlphaFoldDB" id="A0A0G4IC32"/>
<protein>
    <submittedName>
        <fullName evidence="2">Uncharacterized protein</fullName>
    </submittedName>
</protein>
<gene>
    <name evidence="2" type="ORF">Cvel_13035</name>
</gene>
<dbReference type="EMBL" id="CDMZ01005815">
    <property type="protein sequence ID" value="CEM54770.1"/>
    <property type="molecule type" value="Genomic_DNA"/>
</dbReference>
<name>A0A0G4IC32_9ALVE</name>